<sequence>MIINYFGDGCFRLQSGETSLLVDPNNNRLKADVVLKTLIAPDLAVSVAANEIVFPGEYEMKDIQIQGWPVTKESTDKFLKTVYLVKWEGLGFVFLGHISGGLEPEVVEEFSEQDVLFIPVGDHFFSDEEAAKFIKKLEPSVAIPSFFKKPDSFLKALGQKAEIQDKFVFKKKDLENLKNKAVVLKIG</sequence>
<name>A0A1G2CGL6_9BACT</name>
<evidence type="ECO:0000313" key="1">
    <source>
        <dbReference type="EMBL" id="OGZ00535.1"/>
    </source>
</evidence>
<dbReference type="Gene3D" id="3.60.15.10">
    <property type="entry name" value="Ribonuclease Z/Hydroxyacylglutathione hydrolase-like"/>
    <property type="match status" value="1"/>
</dbReference>
<dbReference type="AlphaFoldDB" id="A0A1G2CGL6"/>
<gene>
    <name evidence="1" type="ORF">A3B13_01925</name>
</gene>
<organism evidence="1 2">
    <name type="scientific">Candidatus Liptonbacteria bacterium RIFCSPLOWO2_01_FULL_45_15</name>
    <dbReference type="NCBI Taxonomy" id="1798649"/>
    <lineage>
        <taxon>Bacteria</taxon>
        <taxon>Candidatus Liptoniibacteriota</taxon>
    </lineage>
</organism>
<accession>A0A1G2CGL6</accession>
<dbReference type="PANTHER" id="PTHR39189">
    <property type="entry name" value="UPF0173 METAL-DEPENDENT HYDROLASE YTKL"/>
    <property type="match status" value="1"/>
</dbReference>
<dbReference type="Pfam" id="PF13483">
    <property type="entry name" value="Lactamase_B_3"/>
    <property type="match status" value="1"/>
</dbReference>
<comment type="caution">
    <text evidence="1">The sequence shown here is derived from an EMBL/GenBank/DDBJ whole genome shotgun (WGS) entry which is preliminary data.</text>
</comment>
<dbReference type="EMBL" id="MHKZ01000018">
    <property type="protein sequence ID" value="OGZ00535.1"/>
    <property type="molecule type" value="Genomic_DNA"/>
</dbReference>
<evidence type="ECO:0008006" key="3">
    <source>
        <dbReference type="Google" id="ProtNLM"/>
    </source>
</evidence>
<dbReference type="Proteomes" id="UP000176287">
    <property type="component" value="Unassembled WGS sequence"/>
</dbReference>
<dbReference type="SUPFAM" id="SSF56281">
    <property type="entry name" value="Metallo-hydrolase/oxidoreductase"/>
    <property type="match status" value="1"/>
</dbReference>
<dbReference type="STRING" id="1798649.A3B13_01925"/>
<reference evidence="1 2" key="1">
    <citation type="journal article" date="2016" name="Nat. Commun.">
        <title>Thousands of microbial genomes shed light on interconnected biogeochemical processes in an aquifer system.</title>
        <authorList>
            <person name="Anantharaman K."/>
            <person name="Brown C.T."/>
            <person name="Hug L.A."/>
            <person name="Sharon I."/>
            <person name="Castelle C.J."/>
            <person name="Probst A.J."/>
            <person name="Thomas B.C."/>
            <person name="Singh A."/>
            <person name="Wilkins M.J."/>
            <person name="Karaoz U."/>
            <person name="Brodie E.L."/>
            <person name="Williams K.H."/>
            <person name="Hubbard S.S."/>
            <person name="Banfield J.F."/>
        </authorList>
    </citation>
    <scope>NUCLEOTIDE SEQUENCE [LARGE SCALE GENOMIC DNA]</scope>
</reference>
<proteinExistence type="predicted"/>
<evidence type="ECO:0000313" key="2">
    <source>
        <dbReference type="Proteomes" id="UP000176287"/>
    </source>
</evidence>
<protein>
    <recommendedName>
        <fullName evidence="3">Zn-dependent hydrolase</fullName>
    </recommendedName>
</protein>
<dbReference type="InterPro" id="IPR036866">
    <property type="entry name" value="RibonucZ/Hydroxyglut_hydro"/>
</dbReference>
<dbReference type="PANTHER" id="PTHR39189:SF1">
    <property type="entry name" value="UPF0173 METAL-DEPENDENT HYDROLASE YTKL"/>
    <property type="match status" value="1"/>
</dbReference>